<evidence type="ECO:0000313" key="3">
    <source>
        <dbReference type="EMBL" id="SUS08271.1"/>
    </source>
</evidence>
<dbReference type="Pfam" id="PF16655">
    <property type="entry name" value="PhoD_N"/>
    <property type="match status" value="1"/>
</dbReference>
<dbReference type="Gene3D" id="2.60.40.380">
    <property type="entry name" value="Purple acid phosphatase-like, N-terminal"/>
    <property type="match status" value="1"/>
</dbReference>
<dbReference type="InterPro" id="IPR038607">
    <property type="entry name" value="PhoD-like_sf"/>
</dbReference>
<dbReference type="AlphaFoldDB" id="A0A380TKP9"/>
<evidence type="ECO:0000259" key="2">
    <source>
        <dbReference type="Pfam" id="PF16655"/>
    </source>
</evidence>
<dbReference type="PANTHER" id="PTHR43606">
    <property type="entry name" value="PHOSPHATASE, PUTATIVE (AFU_ORTHOLOGUE AFUA_6G08710)-RELATED"/>
    <property type="match status" value="1"/>
</dbReference>
<evidence type="ECO:0000259" key="1">
    <source>
        <dbReference type="Pfam" id="PF09423"/>
    </source>
</evidence>
<organism evidence="3">
    <name type="scientific">metagenome</name>
    <dbReference type="NCBI Taxonomy" id="256318"/>
    <lineage>
        <taxon>unclassified sequences</taxon>
        <taxon>metagenomes</taxon>
    </lineage>
</organism>
<feature type="domain" description="Phospholipase D N-terminal" evidence="2">
    <location>
        <begin position="43"/>
        <end position="138"/>
    </location>
</feature>
<dbReference type="InterPro" id="IPR052900">
    <property type="entry name" value="Phospholipid_Metab_Enz"/>
</dbReference>
<dbReference type="InterPro" id="IPR029052">
    <property type="entry name" value="Metallo-depent_PP-like"/>
</dbReference>
<reference evidence="3" key="1">
    <citation type="submission" date="2018-07" db="EMBL/GenBank/DDBJ databases">
        <authorList>
            <person name="Quirk P.G."/>
            <person name="Krulwich T.A."/>
        </authorList>
    </citation>
    <scope>NUCLEOTIDE SEQUENCE</scope>
</reference>
<feature type="domain" description="PhoD-like phosphatase metallophosphatase" evidence="1">
    <location>
        <begin position="151"/>
        <end position="423"/>
    </location>
</feature>
<dbReference type="InterPro" id="IPR032093">
    <property type="entry name" value="PhoD_N"/>
</dbReference>
<accession>A0A380TKP9</accession>
<gene>
    <name evidence="3" type="ORF">DF3PB_6170001</name>
</gene>
<dbReference type="SUPFAM" id="SSF56300">
    <property type="entry name" value="Metallo-dependent phosphatases"/>
    <property type="match status" value="1"/>
</dbReference>
<dbReference type="EMBL" id="UIDG01000576">
    <property type="protein sequence ID" value="SUS08271.1"/>
    <property type="molecule type" value="Genomic_DNA"/>
</dbReference>
<dbReference type="PANTHER" id="PTHR43606:SF2">
    <property type="entry name" value="ALKALINE PHOSPHATASE FAMILY PROTEIN (AFU_ORTHOLOGUE AFUA_5G03860)"/>
    <property type="match status" value="1"/>
</dbReference>
<dbReference type="Gene3D" id="3.60.21.70">
    <property type="entry name" value="PhoD-like phosphatase"/>
    <property type="match status" value="1"/>
</dbReference>
<dbReference type="InterPro" id="IPR018946">
    <property type="entry name" value="PhoD-like_MPP"/>
</dbReference>
<proteinExistence type="predicted"/>
<dbReference type="Pfam" id="PF09423">
    <property type="entry name" value="PhoD"/>
    <property type="match status" value="1"/>
</dbReference>
<name>A0A380TKP9_9ZZZZ</name>
<protein>
    <submittedName>
        <fullName evidence="3">Alkaline phosphatase</fullName>
    </submittedName>
</protein>
<sequence>MNRRGPIDRRTFVARAAAFAIAPLSVGGPVLERPRFLNDPFTLGVASGEPLSDGFVIWTRLAPDPFDPEALAPRPIDVEWLVAAEPGFTAPVRSGRALAHPERAHAVHVELRGLEPGCPYWYRFRSGGAESVVGRARTLPVAGRPLDRLRFAFTSCQHYEHGYFSAYRAMIEDDPDIILHLGDYIYETVAADAVRRHDRLEPMTLADYRNRHALYNLDPDLRAAHAHCPWLLTWDDHEVDNDFAGTIAEDYADPVAFAARRAAAWQAYYEHMPLRRTALPQADGSMRIYQRFTIGDLASISMLDGRQYRSDQACDDHGFGGGQLVENCAEIFALDRTMLGEAQERWLLRGLDRAPTRWTVVAQQTLFARLDSKPGEGEAFWSEGWSGYPVSRDRILSAIRDHKTPNPVFIGGDMHCTWVTDLKAGG</sequence>
<dbReference type="CDD" id="cd07389">
    <property type="entry name" value="MPP_PhoD"/>
    <property type="match status" value="1"/>
</dbReference>